<dbReference type="HOGENOM" id="CLU_007105_5_0_1"/>
<dbReference type="GO" id="GO:0016020">
    <property type="term" value="C:membrane"/>
    <property type="evidence" value="ECO:0007669"/>
    <property type="project" value="TreeGrafter"/>
</dbReference>
<dbReference type="InterPro" id="IPR000648">
    <property type="entry name" value="Oxysterol-bd"/>
</dbReference>
<dbReference type="GO" id="GO:0120009">
    <property type="term" value="P:intermembrane lipid transfer"/>
    <property type="evidence" value="ECO:0007669"/>
    <property type="project" value="UniProtKB-ARBA"/>
</dbReference>
<dbReference type="SMART" id="SM00233">
    <property type="entry name" value="PH"/>
    <property type="match status" value="1"/>
</dbReference>
<dbReference type="Pfam" id="PF01237">
    <property type="entry name" value="Oxysterol_BP"/>
    <property type="match status" value="1"/>
</dbReference>
<evidence type="ECO:0000313" key="9">
    <source>
        <dbReference type="Proteomes" id="UP000009168"/>
    </source>
</evidence>
<dbReference type="STRING" id="312017.Q245K3"/>
<evidence type="ECO:0000313" key="8">
    <source>
        <dbReference type="EMBL" id="EAS03629.2"/>
    </source>
</evidence>
<dbReference type="EMBL" id="GG662474">
    <property type="protein sequence ID" value="EAS03629.2"/>
    <property type="molecule type" value="Genomic_DNA"/>
</dbReference>
<dbReference type="SUPFAM" id="SSF144000">
    <property type="entry name" value="Oxysterol-binding protein-like"/>
    <property type="match status" value="1"/>
</dbReference>
<dbReference type="FunCoup" id="Q245K3">
    <property type="interactions" value="24"/>
</dbReference>
<dbReference type="Pfam" id="PF00169">
    <property type="entry name" value="PH"/>
    <property type="match status" value="1"/>
</dbReference>
<dbReference type="GO" id="GO:0005829">
    <property type="term" value="C:cytosol"/>
    <property type="evidence" value="ECO:0007669"/>
    <property type="project" value="TreeGrafter"/>
</dbReference>
<dbReference type="InterPro" id="IPR001849">
    <property type="entry name" value="PH_domain"/>
</dbReference>
<dbReference type="KEGG" id="tet:TTHERM_00248450"/>
<proteinExistence type="inferred from homology"/>
<dbReference type="Gene3D" id="2.40.160.120">
    <property type="match status" value="1"/>
</dbReference>
<dbReference type="FunFam" id="2.40.160.120:FF:000001">
    <property type="entry name" value="Oxysterol-binding protein"/>
    <property type="match status" value="1"/>
</dbReference>
<keyword evidence="4" id="KW-0445">Lipid transport</keyword>
<sequence length="693" mass="80718">MEGYLKKQINPFYWKDRYFILHEDCLIYSETQGSEKKGTIHLKIADIIQVPEDPTKIIINSGTKQIEVRAPSVELKVKWYNALKDAQIKAQREFDEMSVEQLKEVTKSSKNLDPKFKRMLMETNQEKIEKLLVEAYEAGARFDETLSYLLPKLTNNPQISQQVDSLQTEAHIIKSTLKECLLSIENERKRLFRASQVIANELDGNFVEDRITRNGGYNRDNTEEHKFYDIEDENNTEFQSIMEDDYFYKEQQSVMILENFANDNVVAKSGQPNNKISQSSLVSYFSKHCPVRYRLLTQNPSYKATEIPDEPVRYTLPIEKDPNEKINVWSILKDSIGKDLTKFAVPVYLNEPISMLQRLAEQMEYSETLDHANETDDQGLALCYCMGFGVSVYAGTINRTKKPFNPLLGETFEFVDEKKGYRFISEQVSHHPPISAGYAESKNYIFQGDSNIKSQFWGKSFEVKPLGNMHIKLRRLNHDIVFKKCTTAAKNIIIGQIYLDHFGEMEYKNYTTGVNGILTLKEKGMFSDKGQYEIDGWVKNKDGKVLYTLKGKWNEDLKCTNAETNQTTVVWKRYPLPEKSDRYYHYTTYAFQLNHLYKDLMKKVPPTDSRLRPDQRALEYGLLSIASEEKLRLEQKQRARRKENEQSGQHHKIVFFEEKMDPLTGEKEYKYKGGYWEARDKGDWSGLGLLDIY</sequence>
<dbReference type="GO" id="GO:0032934">
    <property type="term" value="F:sterol binding"/>
    <property type="evidence" value="ECO:0007669"/>
    <property type="project" value="TreeGrafter"/>
</dbReference>
<evidence type="ECO:0000256" key="5">
    <source>
        <dbReference type="ARBA" id="ARBA00023121"/>
    </source>
</evidence>
<accession>Q245K3</accession>
<feature type="domain" description="PH" evidence="7">
    <location>
        <begin position="1"/>
        <end position="88"/>
    </location>
</feature>
<dbReference type="CDD" id="cd13293">
    <property type="entry name" value="PH_CpORP2-like"/>
    <property type="match status" value="1"/>
</dbReference>
<reference evidence="9" key="1">
    <citation type="journal article" date="2006" name="PLoS Biol.">
        <title>Macronuclear genome sequence of the ciliate Tetrahymena thermophila, a model eukaryote.</title>
        <authorList>
            <person name="Eisen J.A."/>
            <person name="Coyne R.S."/>
            <person name="Wu M."/>
            <person name="Wu D."/>
            <person name="Thiagarajan M."/>
            <person name="Wortman J.R."/>
            <person name="Badger J.H."/>
            <person name="Ren Q."/>
            <person name="Amedeo P."/>
            <person name="Jones K.M."/>
            <person name="Tallon L.J."/>
            <person name="Delcher A.L."/>
            <person name="Salzberg S.L."/>
            <person name="Silva J.C."/>
            <person name="Haas B.J."/>
            <person name="Majoros W.H."/>
            <person name="Farzad M."/>
            <person name="Carlton J.M."/>
            <person name="Smith R.K. Jr."/>
            <person name="Garg J."/>
            <person name="Pearlman R.E."/>
            <person name="Karrer K.M."/>
            <person name="Sun L."/>
            <person name="Manning G."/>
            <person name="Elde N.C."/>
            <person name="Turkewitz A.P."/>
            <person name="Asai D.J."/>
            <person name="Wilkes D.E."/>
            <person name="Wang Y."/>
            <person name="Cai H."/>
            <person name="Collins K."/>
            <person name="Stewart B.A."/>
            <person name="Lee S.R."/>
            <person name="Wilamowska K."/>
            <person name="Weinberg Z."/>
            <person name="Ruzzo W.L."/>
            <person name="Wloga D."/>
            <person name="Gaertig J."/>
            <person name="Frankel J."/>
            <person name="Tsao C.-C."/>
            <person name="Gorovsky M.A."/>
            <person name="Keeling P.J."/>
            <person name="Waller R.F."/>
            <person name="Patron N.J."/>
            <person name="Cherry J.M."/>
            <person name="Stover N.A."/>
            <person name="Krieger C.J."/>
            <person name="del Toro C."/>
            <person name="Ryder H.F."/>
            <person name="Williamson S.C."/>
            <person name="Barbeau R.A."/>
            <person name="Hamilton E.P."/>
            <person name="Orias E."/>
        </authorList>
    </citation>
    <scope>NUCLEOTIDE SEQUENCE [LARGE SCALE GENOMIC DNA]</scope>
    <source>
        <strain evidence="9">SB210</strain>
    </source>
</reference>
<evidence type="ECO:0000256" key="1">
    <source>
        <dbReference type="ARBA" id="ARBA00008842"/>
    </source>
</evidence>
<dbReference type="GeneID" id="7824061"/>
<dbReference type="InterPro" id="IPR037239">
    <property type="entry name" value="OSBP_sf"/>
</dbReference>
<dbReference type="PANTHER" id="PTHR10972">
    <property type="entry name" value="OXYSTEROL-BINDING PROTEIN-RELATED"/>
    <property type="match status" value="1"/>
</dbReference>
<keyword evidence="5" id="KW-0446">Lipid-binding</keyword>
<gene>
    <name evidence="8" type="ORF">TTHERM_00248450</name>
</gene>
<evidence type="ECO:0000256" key="2">
    <source>
        <dbReference type="ARBA" id="ARBA00022448"/>
    </source>
</evidence>
<dbReference type="eggNOG" id="KOG1737">
    <property type="taxonomic scope" value="Eukaryota"/>
</dbReference>
<dbReference type="InParanoid" id="Q245K3"/>
<dbReference type="PROSITE" id="PS50003">
    <property type="entry name" value="PH_DOMAIN"/>
    <property type="match status" value="1"/>
</dbReference>
<name>Q245K3_TETTS</name>
<dbReference type="Proteomes" id="UP000009168">
    <property type="component" value="Unassembled WGS sequence"/>
</dbReference>
<dbReference type="AlphaFoldDB" id="Q245K3"/>
<evidence type="ECO:0000256" key="4">
    <source>
        <dbReference type="ARBA" id="ARBA00023055"/>
    </source>
</evidence>
<keyword evidence="3" id="KW-0597">Phosphoprotein</keyword>
<dbReference type="InterPro" id="IPR011993">
    <property type="entry name" value="PH-like_dom_sf"/>
</dbReference>
<dbReference type="RefSeq" id="XP_001023875.2">
    <property type="nucleotide sequence ID" value="XM_001023875.2"/>
</dbReference>
<dbReference type="SUPFAM" id="SSF50729">
    <property type="entry name" value="PH domain-like"/>
    <property type="match status" value="1"/>
</dbReference>
<dbReference type="OrthoDB" id="309527at2759"/>
<protein>
    <submittedName>
        <fullName evidence="8">Oxysterol-binding protein</fullName>
    </submittedName>
</protein>
<keyword evidence="2" id="KW-0813">Transport</keyword>
<evidence type="ECO:0000256" key="6">
    <source>
        <dbReference type="RuleBase" id="RU003844"/>
    </source>
</evidence>
<dbReference type="Gene3D" id="3.30.70.3490">
    <property type="match status" value="1"/>
</dbReference>
<dbReference type="PROSITE" id="PS01013">
    <property type="entry name" value="OSBP"/>
    <property type="match status" value="1"/>
</dbReference>
<dbReference type="Gene3D" id="2.30.29.30">
    <property type="entry name" value="Pleckstrin-homology domain (PH domain)/Phosphotyrosine-binding domain (PTB)"/>
    <property type="match status" value="1"/>
</dbReference>
<dbReference type="InterPro" id="IPR018494">
    <property type="entry name" value="Oxysterol-bd_CS"/>
</dbReference>
<dbReference type="PANTHER" id="PTHR10972:SF205">
    <property type="entry name" value="OXYSTEROL-BINDING PROTEIN 1"/>
    <property type="match status" value="1"/>
</dbReference>
<organism evidence="8 9">
    <name type="scientific">Tetrahymena thermophila (strain SB210)</name>
    <dbReference type="NCBI Taxonomy" id="312017"/>
    <lineage>
        <taxon>Eukaryota</taxon>
        <taxon>Sar</taxon>
        <taxon>Alveolata</taxon>
        <taxon>Ciliophora</taxon>
        <taxon>Intramacronucleata</taxon>
        <taxon>Oligohymenophorea</taxon>
        <taxon>Hymenostomatida</taxon>
        <taxon>Tetrahymenina</taxon>
        <taxon>Tetrahymenidae</taxon>
        <taxon>Tetrahymena</taxon>
    </lineage>
</organism>
<comment type="similarity">
    <text evidence="1 6">Belongs to the OSBP family.</text>
</comment>
<evidence type="ECO:0000259" key="7">
    <source>
        <dbReference type="PROSITE" id="PS50003"/>
    </source>
</evidence>
<evidence type="ECO:0000256" key="3">
    <source>
        <dbReference type="ARBA" id="ARBA00022553"/>
    </source>
</evidence>
<keyword evidence="9" id="KW-1185">Reference proteome</keyword>